<organism evidence="2 3">
    <name type="scientific">Paramecium primaurelia</name>
    <dbReference type="NCBI Taxonomy" id="5886"/>
    <lineage>
        <taxon>Eukaryota</taxon>
        <taxon>Sar</taxon>
        <taxon>Alveolata</taxon>
        <taxon>Ciliophora</taxon>
        <taxon>Intramacronucleata</taxon>
        <taxon>Oligohymenophorea</taxon>
        <taxon>Peniculida</taxon>
        <taxon>Parameciidae</taxon>
        <taxon>Paramecium</taxon>
    </lineage>
</organism>
<dbReference type="PANTHER" id="PTHR19920">
    <property type="entry name" value="WD40 PROTEIN CIAO1"/>
    <property type="match status" value="1"/>
</dbReference>
<sequence length="350" mass="40940">MDFQQETSLRSNTFSYELLQNIRYYQDQNCFALAMNKTNNILVAGQQNNIKVLQFKNGLKLLNIIQKHQKQVVTLNTFQNRSHFISGSNDSSIIIWSFNMIANPKYLTKLRGHQDWITCLVIHPKNENLIISGSYDKKIKFWQQSSYFLTQSSNTSFKHSWICSQTITEHKKQIEGLSINKEGNKLITCGADYLILILEELENQWQIKQSIKVKEFGYRISFINNELFAFQPRNNYLCLFTLNLNTGLFQKYKDIQVQGGEKNCDGLFPLIYLQEKQILISKNGLNVNIIKFTFNNSSDFNCNLEQVIDFKFFKSWDGLIYGTASLNGEYLITWDQQSKEIQIRQLKIFK</sequence>
<dbReference type="InterPro" id="IPR001680">
    <property type="entry name" value="WD40_rpt"/>
</dbReference>
<dbReference type="GO" id="GO:0016226">
    <property type="term" value="P:iron-sulfur cluster assembly"/>
    <property type="evidence" value="ECO:0007669"/>
    <property type="project" value="TreeGrafter"/>
</dbReference>
<dbReference type="SMART" id="SM00320">
    <property type="entry name" value="WD40"/>
    <property type="match status" value="3"/>
</dbReference>
<dbReference type="GO" id="GO:0097361">
    <property type="term" value="C:cytosolic [4Fe-4S] assembly targeting complex"/>
    <property type="evidence" value="ECO:0007669"/>
    <property type="project" value="TreeGrafter"/>
</dbReference>
<evidence type="ECO:0000256" key="1">
    <source>
        <dbReference type="PROSITE-ProRule" id="PRU00221"/>
    </source>
</evidence>
<keyword evidence="3" id="KW-1185">Reference proteome</keyword>
<dbReference type="PROSITE" id="PS50294">
    <property type="entry name" value="WD_REPEATS_REGION"/>
    <property type="match status" value="2"/>
</dbReference>
<dbReference type="EMBL" id="CAJJDM010000159">
    <property type="protein sequence ID" value="CAD8113042.1"/>
    <property type="molecule type" value="Genomic_DNA"/>
</dbReference>
<evidence type="ECO:0000313" key="3">
    <source>
        <dbReference type="Proteomes" id="UP000688137"/>
    </source>
</evidence>
<protein>
    <submittedName>
        <fullName evidence="2">Uncharacterized protein</fullName>
    </submittedName>
</protein>
<proteinExistence type="predicted"/>
<dbReference type="OMA" id="QPRNNYL"/>
<feature type="repeat" description="WD" evidence="1">
    <location>
        <begin position="65"/>
        <end position="99"/>
    </location>
</feature>
<dbReference type="AlphaFoldDB" id="A0A8S1QBJ4"/>
<feature type="repeat" description="WD" evidence="1">
    <location>
        <begin position="110"/>
        <end position="143"/>
    </location>
</feature>
<dbReference type="PANTHER" id="PTHR19920:SF0">
    <property type="entry name" value="CYTOSOLIC IRON-SULFUR PROTEIN ASSEMBLY PROTEIN CIAO1-RELATED"/>
    <property type="match status" value="1"/>
</dbReference>
<dbReference type="Proteomes" id="UP000688137">
    <property type="component" value="Unassembled WGS sequence"/>
</dbReference>
<comment type="caution">
    <text evidence="2">The sequence shown here is derived from an EMBL/GenBank/DDBJ whole genome shotgun (WGS) entry which is preliminary data.</text>
</comment>
<keyword evidence="1" id="KW-0853">WD repeat</keyword>
<accession>A0A8S1QBJ4</accession>
<evidence type="ECO:0000313" key="2">
    <source>
        <dbReference type="EMBL" id="CAD8113042.1"/>
    </source>
</evidence>
<reference evidence="2" key="1">
    <citation type="submission" date="2021-01" db="EMBL/GenBank/DDBJ databases">
        <authorList>
            <consortium name="Genoscope - CEA"/>
            <person name="William W."/>
        </authorList>
    </citation>
    <scope>NUCLEOTIDE SEQUENCE</scope>
</reference>
<name>A0A8S1QBJ4_PARPR</name>
<dbReference type="Pfam" id="PF00400">
    <property type="entry name" value="WD40"/>
    <property type="match status" value="3"/>
</dbReference>
<gene>
    <name evidence="2" type="ORF">PPRIM_AZ9-3.1.T1540005</name>
</gene>
<dbReference type="PROSITE" id="PS50082">
    <property type="entry name" value="WD_REPEATS_2"/>
    <property type="match status" value="2"/>
</dbReference>